<dbReference type="InterPro" id="IPR003661">
    <property type="entry name" value="HisK_dim/P_dom"/>
</dbReference>
<evidence type="ECO:0000256" key="1">
    <source>
        <dbReference type="ARBA" id="ARBA00000085"/>
    </source>
</evidence>
<dbReference type="EMBL" id="CP095045">
    <property type="protein sequence ID" value="UOQ58899.1"/>
    <property type="molecule type" value="Genomic_DNA"/>
</dbReference>
<dbReference type="InterPro" id="IPR004358">
    <property type="entry name" value="Sig_transdc_His_kin-like_C"/>
</dbReference>
<keyword evidence="15" id="KW-1185">Reference proteome</keyword>
<dbReference type="SMART" id="SM00388">
    <property type="entry name" value="HisKA"/>
    <property type="match status" value="1"/>
</dbReference>
<evidence type="ECO:0000256" key="7">
    <source>
        <dbReference type="ARBA" id="ARBA00022777"/>
    </source>
</evidence>
<dbReference type="RefSeq" id="WP_244694037.1">
    <property type="nucleotide sequence ID" value="NZ_CP095044.1"/>
</dbReference>
<reference evidence="14 15" key="1">
    <citation type="submission" date="2022-04" db="EMBL/GenBank/DDBJ databases">
        <title>Leucobacter sp. isolated from rhizosphere of garlic.</title>
        <authorList>
            <person name="Won M."/>
            <person name="Lee C.-M."/>
            <person name="Woen H.-Y."/>
            <person name="Kwon S.-W."/>
        </authorList>
    </citation>
    <scope>NUCLEOTIDE SEQUENCE [LARGE SCALE GENOMIC DNA]</scope>
    <source>
        <strain evidence="14 15">H21R-40</strain>
    </source>
</reference>
<dbReference type="Pfam" id="PF02518">
    <property type="entry name" value="HATPase_c"/>
    <property type="match status" value="1"/>
</dbReference>
<dbReference type="InterPro" id="IPR005467">
    <property type="entry name" value="His_kinase_dom"/>
</dbReference>
<evidence type="ECO:0000256" key="2">
    <source>
        <dbReference type="ARBA" id="ARBA00004236"/>
    </source>
</evidence>
<accession>A0ABY4FRV2</accession>
<dbReference type="PANTHER" id="PTHR45436">
    <property type="entry name" value="SENSOR HISTIDINE KINASE YKOH"/>
    <property type="match status" value="1"/>
</dbReference>
<evidence type="ECO:0000256" key="11">
    <source>
        <dbReference type="SAM" id="Phobius"/>
    </source>
</evidence>
<evidence type="ECO:0000256" key="6">
    <source>
        <dbReference type="ARBA" id="ARBA00022692"/>
    </source>
</evidence>
<dbReference type="SMART" id="SM00387">
    <property type="entry name" value="HATPase_c"/>
    <property type="match status" value="1"/>
</dbReference>
<name>A0ABY4FRV2_9MICO</name>
<keyword evidence="5" id="KW-0808">Transferase</keyword>
<evidence type="ECO:0000256" key="10">
    <source>
        <dbReference type="ARBA" id="ARBA00023136"/>
    </source>
</evidence>
<evidence type="ECO:0000256" key="8">
    <source>
        <dbReference type="ARBA" id="ARBA00022989"/>
    </source>
</evidence>
<dbReference type="PROSITE" id="PS50885">
    <property type="entry name" value="HAMP"/>
    <property type="match status" value="1"/>
</dbReference>
<organism evidence="14 15">
    <name type="scientific">Leucobacter allii</name>
    <dbReference type="NCBI Taxonomy" id="2932247"/>
    <lineage>
        <taxon>Bacteria</taxon>
        <taxon>Bacillati</taxon>
        <taxon>Actinomycetota</taxon>
        <taxon>Actinomycetes</taxon>
        <taxon>Micrococcales</taxon>
        <taxon>Microbacteriaceae</taxon>
        <taxon>Leucobacter</taxon>
    </lineage>
</organism>
<feature type="transmembrane region" description="Helical" evidence="11">
    <location>
        <begin position="45"/>
        <end position="64"/>
    </location>
</feature>
<dbReference type="GO" id="GO:0016301">
    <property type="term" value="F:kinase activity"/>
    <property type="evidence" value="ECO:0007669"/>
    <property type="project" value="UniProtKB-KW"/>
</dbReference>
<evidence type="ECO:0000313" key="15">
    <source>
        <dbReference type="Proteomes" id="UP000831786"/>
    </source>
</evidence>
<dbReference type="Gene3D" id="3.30.565.10">
    <property type="entry name" value="Histidine kinase-like ATPase, C-terminal domain"/>
    <property type="match status" value="1"/>
</dbReference>
<keyword evidence="9" id="KW-0902">Two-component regulatory system</keyword>
<evidence type="ECO:0000256" key="9">
    <source>
        <dbReference type="ARBA" id="ARBA00023012"/>
    </source>
</evidence>
<dbReference type="InterPro" id="IPR036890">
    <property type="entry name" value="HATPase_C_sf"/>
</dbReference>
<comment type="catalytic activity">
    <reaction evidence="1">
        <text>ATP + protein L-histidine = ADP + protein N-phospho-L-histidine.</text>
        <dbReference type="EC" id="2.7.13.3"/>
    </reaction>
</comment>
<evidence type="ECO:0000256" key="4">
    <source>
        <dbReference type="ARBA" id="ARBA00022553"/>
    </source>
</evidence>
<dbReference type="SUPFAM" id="SSF158472">
    <property type="entry name" value="HAMP domain-like"/>
    <property type="match status" value="1"/>
</dbReference>
<evidence type="ECO:0000256" key="3">
    <source>
        <dbReference type="ARBA" id="ARBA00012438"/>
    </source>
</evidence>
<dbReference type="SMART" id="SM00304">
    <property type="entry name" value="HAMP"/>
    <property type="match status" value="1"/>
</dbReference>
<keyword evidence="7 14" id="KW-0418">Kinase</keyword>
<dbReference type="InterPro" id="IPR003594">
    <property type="entry name" value="HATPase_dom"/>
</dbReference>
<dbReference type="SUPFAM" id="SSF55874">
    <property type="entry name" value="ATPase domain of HSP90 chaperone/DNA topoisomerase II/histidine kinase"/>
    <property type="match status" value="1"/>
</dbReference>
<gene>
    <name evidence="14" type="ORF">MUN78_10645</name>
</gene>
<evidence type="ECO:0000259" key="13">
    <source>
        <dbReference type="PROSITE" id="PS50885"/>
    </source>
</evidence>
<dbReference type="Gene3D" id="6.10.340.10">
    <property type="match status" value="1"/>
</dbReference>
<dbReference type="PROSITE" id="PS50109">
    <property type="entry name" value="HIS_KIN"/>
    <property type="match status" value="1"/>
</dbReference>
<dbReference type="CDD" id="cd06225">
    <property type="entry name" value="HAMP"/>
    <property type="match status" value="1"/>
</dbReference>
<dbReference type="InterPro" id="IPR036097">
    <property type="entry name" value="HisK_dim/P_sf"/>
</dbReference>
<keyword evidence="6 11" id="KW-0812">Transmembrane</keyword>
<evidence type="ECO:0000313" key="14">
    <source>
        <dbReference type="EMBL" id="UOQ58899.1"/>
    </source>
</evidence>
<protein>
    <recommendedName>
        <fullName evidence="3">histidine kinase</fullName>
        <ecNumber evidence="3">2.7.13.3</ecNumber>
    </recommendedName>
</protein>
<dbReference type="Gene3D" id="1.10.287.130">
    <property type="match status" value="1"/>
</dbReference>
<keyword evidence="4" id="KW-0597">Phosphoprotein</keyword>
<dbReference type="CDD" id="cd00082">
    <property type="entry name" value="HisKA"/>
    <property type="match status" value="1"/>
</dbReference>
<proteinExistence type="predicted"/>
<sequence>MVSGGLLLAVVYVFLLRYVPPDATPTPGGFVPGRDDLVRAFVPAAAWAFCGLLAAGLFGGWLLAGRMLAPLTRITRAARAASAGSLSHRIELPGRQDEFRELADSFDAMLGRLERQLAEQQRFAANASHELRTPLAITQTLLEVAESDPDAPRTELLARLREVNARAIRLTEALLALSRADQRVFVPEPVDLSLTAEEAAEALLPLAERRGIALEVAGDAAVAPGSPELLLQLVTNLVQNAIVHNVAGGFVRVSTASADGAATLHVENSGEPVPAEAVATLAEPFRRGAERVRGEHQGVGLGLAIVRSIVRAHDGELRLAARGDGGLDVRVALPLRASALGEESAQQGR</sequence>
<evidence type="ECO:0000256" key="5">
    <source>
        <dbReference type="ARBA" id="ARBA00022679"/>
    </source>
</evidence>
<dbReference type="Proteomes" id="UP000831786">
    <property type="component" value="Chromosome"/>
</dbReference>
<dbReference type="InterPro" id="IPR003660">
    <property type="entry name" value="HAMP_dom"/>
</dbReference>
<dbReference type="PRINTS" id="PR00344">
    <property type="entry name" value="BCTRLSENSOR"/>
</dbReference>
<dbReference type="InterPro" id="IPR050428">
    <property type="entry name" value="TCS_sensor_his_kinase"/>
</dbReference>
<dbReference type="SUPFAM" id="SSF47384">
    <property type="entry name" value="Homodimeric domain of signal transducing histidine kinase"/>
    <property type="match status" value="1"/>
</dbReference>
<dbReference type="EC" id="2.7.13.3" evidence="3"/>
<keyword evidence="10 11" id="KW-0472">Membrane</keyword>
<dbReference type="Pfam" id="PF00672">
    <property type="entry name" value="HAMP"/>
    <property type="match status" value="1"/>
</dbReference>
<evidence type="ECO:0000259" key="12">
    <source>
        <dbReference type="PROSITE" id="PS50109"/>
    </source>
</evidence>
<dbReference type="PANTHER" id="PTHR45436:SF5">
    <property type="entry name" value="SENSOR HISTIDINE KINASE TRCS"/>
    <property type="match status" value="1"/>
</dbReference>
<dbReference type="Pfam" id="PF00512">
    <property type="entry name" value="HisKA"/>
    <property type="match status" value="1"/>
</dbReference>
<comment type="subcellular location">
    <subcellularLocation>
        <location evidence="2">Cell membrane</location>
    </subcellularLocation>
</comment>
<feature type="domain" description="Histidine kinase" evidence="12">
    <location>
        <begin position="126"/>
        <end position="337"/>
    </location>
</feature>
<keyword evidence="8 11" id="KW-1133">Transmembrane helix</keyword>
<feature type="domain" description="HAMP" evidence="13">
    <location>
        <begin position="65"/>
        <end position="118"/>
    </location>
</feature>